<reference evidence="2 3" key="1">
    <citation type="submission" date="2022-08" db="EMBL/GenBank/DDBJ databases">
        <authorList>
            <person name="Somphong A."/>
            <person name="Phongsopitanun W."/>
        </authorList>
    </citation>
    <scope>NUCLEOTIDE SEQUENCE [LARGE SCALE GENOMIC DNA]</scope>
    <source>
        <strain evidence="2 3">LP11</strain>
    </source>
</reference>
<name>A0ABT2BBY7_9ACTN</name>
<sequence length="141" mass="15855">MSSTDLISRPVLAIERFRQEHGDVVSWSPVDWEVHQNLVEIALAHGPIGNLRARATRRTAAASIFAYAFVLYAVTEVASAIRGPQMTRLGFHLAYVVNGPARRADARLHYSGDLRFRQQILRVGIRVRGEVDRLSARLHRS</sequence>
<protein>
    <submittedName>
        <fullName evidence="2">Uncharacterized protein</fullName>
    </submittedName>
</protein>
<evidence type="ECO:0000313" key="3">
    <source>
        <dbReference type="Proteomes" id="UP001205612"/>
    </source>
</evidence>
<evidence type="ECO:0000256" key="1">
    <source>
        <dbReference type="SAM" id="Phobius"/>
    </source>
</evidence>
<dbReference type="RefSeq" id="WP_258783399.1">
    <property type="nucleotide sequence ID" value="NZ_JANUGP010000042.1"/>
</dbReference>
<keyword evidence="1" id="KW-0472">Membrane</keyword>
<keyword evidence="1" id="KW-1133">Transmembrane helix</keyword>
<gene>
    <name evidence="2" type="ORF">NX794_33230</name>
</gene>
<dbReference type="Proteomes" id="UP001205612">
    <property type="component" value="Unassembled WGS sequence"/>
</dbReference>
<organism evidence="2 3">
    <name type="scientific">Streptomyces pyxinicus</name>
    <dbReference type="NCBI Taxonomy" id="2970331"/>
    <lineage>
        <taxon>Bacteria</taxon>
        <taxon>Bacillati</taxon>
        <taxon>Actinomycetota</taxon>
        <taxon>Actinomycetes</taxon>
        <taxon>Kitasatosporales</taxon>
        <taxon>Streptomycetaceae</taxon>
        <taxon>Streptomyces</taxon>
    </lineage>
</organism>
<comment type="caution">
    <text evidence="2">The sequence shown here is derived from an EMBL/GenBank/DDBJ whole genome shotgun (WGS) entry which is preliminary data.</text>
</comment>
<keyword evidence="3" id="KW-1185">Reference proteome</keyword>
<accession>A0ABT2BBY7</accession>
<proteinExistence type="predicted"/>
<dbReference type="EMBL" id="JANUGP010000042">
    <property type="protein sequence ID" value="MCS0606036.1"/>
    <property type="molecule type" value="Genomic_DNA"/>
</dbReference>
<feature type="transmembrane region" description="Helical" evidence="1">
    <location>
        <begin position="60"/>
        <end position="81"/>
    </location>
</feature>
<evidence type="ECO:0000313" key="2">
    <source>
        <dbReference type="EMBL" id="MCS0606036.1"/>
    </source>
</evidence>
<keyword evidence="1" id="KW-0812">Transmembrane</keyword>